<dbReference type="OrthoDB" id="9800174at2"/>
<dbReference type="CDD" id="cd02856">
    <property type="entry name" value="E_set_GDE_Isoamylase_N"/>
    <property type="match status" value="1"/>
</dbReference>
<sequence length="701" mass="77268">MSVRLEPGLPHPLGATPRDGGTNFALFAGHATRVELCLFDVGGTQEWARLELRQHEDGIWHGFLPELGAGLVYGWRVHGPFEPGAGHRHNPHKLLLDPCAREIVGRFEWREEHLGHADDPLQPDGRDNAAWALKARVAEALPPLRQPRPHTALAESVLYELHVKGFTKLMPGVPEPLRGSYAGLAHPAAIAHLRRLGVTAVSLLPVHYAISEERLGTLGLSNYWGYNTIGFFAADPRWSLTPDDPSATRAEFRAMVEALHAAGIEVLLDVVYNHTAEAGEQGPTIAFRGLDNASYYRLQPEDRALCENLTGCGNTLALHHPRVTQLVLDSLRYWAGEMGVDGFRFDLAPVLGRTAPGGPAAGGFDPQAAFFAALAQDPPLAGCKLIAEPWDAGPHGYQLGRFPGRWAEWNDRFRDANRLYWLTRGVTRGEFARRFAASDDFFHHGLRKPSASINFVAAHDGFTLLDTVSHNHRHNQANGEHNRDGHHANFSINCGVEGASAHPALNALRKQHVRTLLANTLLAHGTPMLLAGDEIGRTQRGNNNAYCQDNEIGWLDWARADEALIEVCARLVALRRELPALHQDRWLRGEEVERVDGERRPDAAWLHPDGREMSIEDWHELSQHAFALLLEPPPQAPQSATVLVLFNPAPAPTRFALPSEGRWQLRFDSGHERPLAGAVAVDTPAFELGPHSLALLCRSSS</sequence>
<dbReference type="AlphaFoldDB" id="A0A4Q7VB42"/>
<feature type="domain" description="Glycosyl hydrolase family 13 catalytic" evidence="4">
    <location>
        <begin position="160"/>
        <end position="575"/>
    </location>
</feature>
<dbReference type="NCBIfam" id="TIGR02100">
    <property type="entry name" value="glgX_debranch"/>
    <property type="match status" value="1"/>
</dbReference>
<dbReference type="Proteomes" id="UP000293671">
    <property type="component" value="Unassembled WGS sequence"/>
</dbReference>
<dbReference type="Gene3D" id="3.20.20.80">
    <property type="entry name" value="Glycosidases"/>
    <property type="match status" value="1"/>
</dbReference>
<dbReference type="CDD" id="cd11326">
    <property type="entry name" value="AmyAc_Glg_debranch"/>
    <property type="match status" value="1"/>
</dbReference>
<reference evidence="5 6" key="1">
    <citation type="submission" date="2019-02" db="EMBL/GenBank/DDBJ databases">
        <title>Genomic Encyclopedia of Type Strains, Phase IV (KMG-IV): sequencing the most valuable type-strain genomes for metagenomic binning, comparative biology and taxonomic classification.</title>
        <authorList>
            <person name="Goeker M."/>
        </authorList>
    </citation>
    <scope>NUCLEOTIDE SEQUENCE [LARGE SCALE GENOMIC DNA]</scope>
    <source>
        <strain evidence="5 6">DSM 19570</strain>
    </source>
</reference>
<evidence type="ECO:0000259" key="4">
    <source>
        <dbReference type="SMART" id="SM00642"/>
    </source>
</evidence>
<proteinExistence type="inferred from homology"/>
<dbReference type="Gene3D" id="2.60.40.10">
    <property type="entry name" value="Immunoglobulins"/>
    <property type="match status" value="1"/>
</dbReference>
<name>A0A4Q7VB42_9BURK</name>
<gene>
    <name evidence="5" type="ORF">EV670_3659</name>
</gene>
<evidence type="ECO:0000256" key="2">
    <source>
        <dbReference type="ARBA" id="ARBA00022801"/>
    </source>
</evidence>
<comment type="caution">
    <text evidence="5">The sequence shown here is derived from an EMBL/GenBank/DDBJ whole genome shotgun (WGS) entry which is preliminary data.</text>
</comment>
<comment type="similarity">
    <text evidence="1">Belongs to the glycosyl hydrolase 13 family.</text>
</comment>
<dbReference type="InterPro" id="IPR044505">
    <property type="entry name" value="GlgX_Isoamylase_N_E_set"/>
</dbReference>
<dbReference type="InterPro" id="IPR013783">
    <property type="entry name" value="Ig-like_fold"/>
</dbReference>
<dbReference type="Pfam" id="PF02922">
    <property type="entry name" value="CBM_48"/>
    <property type="match status" value="1"/>
</dbReference>
<keyword evidence="3" id="KW-0326">Glycosidase</keyword>
<dbReference type="InterPro" id="IPR006047">
    <property type="entry name" value="GH13_cat_dom"/>
</dbReference>
<organism evidence="5 6">
    <name type="scientific">Rivibacter subsaxonicus</name>
    <dbReference type="NCBI Taxonomy" id="457575"/>
    <lineage>
        <taxon>Bacteria</taxon>
        <taxon>Pseudomonadati</taxon>
        <taxon>Pseudomonadota</taxon>
        <taxon>Betaproteobacteria</taxon>
        <taxon>Burkholderiales</taxon>
        <taxon>Rivibacter</taxon>
    </lineage>
</organism>
<evidence type="ECO:0000256" key="1">
    <source>
        <dbReference type="ARBA" id="ARBA00008061"/>
    </source>
</evidence>
<dbReference type="Gene3D" id="2.60.40.1180">
    <property type="entry name" value="Golgi alpha-mannosidase II"/>
    <property type="match status" value="1"/>
</dbReference>
<dbReference type="GO" id="GO:0005980">
    <property type="term" value="P:glycogen catabolic process"/>
    <property type="evidence" value="ECO:0007669"/>
    <property type="project" value="InterPro"/>
</dbReference>
<evidence type="ECO:0000313" key="5">
    <source>
        <dbReference type="EMBL" id="RZT91982.1"/>
    </source>
</evidence>
<dbReference type="SMART" id="SM00642">
    <property type="entry name" value="Aamy"/>
    <property type="match status" value="1"/>
</dbReference>
<dbReference type="GO" id="GO:0004135">
    <property type="term" value="F:amylo-alpha-1,6-glucosidase activity"/>
    <property type="evidence" value="ECO:0007669"/>
    <property type="project" value="InterPro"/>
</dbReference>
<dbReference type="SUPFAM" id="SSF51445">
    <property type="entry name" value="(Trans)glycosidases"/>
    <property type="match status" value="1"/>
</dbReference>
<dbReference type="InterPro" id="IPR011837">
    <property type="entry name" value="Glycogen_debranch_GlgX"/>
</dbReference>
<dbReference type="SUPFAM" id="SSF81296">
    <property type="entry name" value="E set domains"/>
    <property type="match status" value="1"/>
</dbReference>
<dbReference type="EMBL" id="SHKP01000010">
    <property type="protein sequence ID" value="RZT91982.1"/>
    <property type="molecule type" value="Genomic_DNA"/>
</dbReference>
<keyword evidence="6" id="KW-1185">Reference proteome</keyword>
<evidence type="ECO:0000313" key="6">
    <source>
        <dbReference type="Proteomes" id="UP000293671"/>
    </source>
</evidence>
<dbReference type="RefSeq" id="WP_130434844.1">
    <property type="nucleotide sequence ID" value="NZ_SHKP01000010.1"/>
</dbReference>
<dbReference type="InterPro" id="IPR013780">
    <property type="entry name" value="Glyco_hydro_b"/>
</dbReference>
<dbReference type="InterPro" id="IPR017853">
    <property type="entry name" value="GH"/>
</dbReference>
<dbReference type="PANTHER" id="PTHR43002">
    <property type="entry name" value="GLYCOGEN DEBRANCHING ENZYME"/>
    <property type="match status" value="1"/>
</dbReference>
<dbReference type="SUPFAM" id="SSF51011">
    <property type="entry name" value="Glycosyl hydrolase domain"/>
    <property type="match status" value="1"/>
</dbReference>
<accession>A0A4Q7VB42</accession>
<keyword evidence="2" id="KW-0378">Hydrolase</keyword>
<dbReference type="InterPro" id="IPR004193">
    <property type="entry name" value="Glyco_hydro_13_N"/>
</dbReference>
<evidence type="ECO:0000256" key="3">
    <source>
        <dbReference type="ARBA" id="ARBA00023295"/>
    </source>
</evidence>
<dbReference type="InterPro" id="IPR014756">
    <property type="entry name" value="Ig_E-set"/>
</dbReference>
<protein>
    <submittedName>
        <fullName evidence="5">Glycogen operon protein</fullName>
    </submittedName>
</protein>